<dbReference type="RefSeq" id="WP_014144219.1">
    <property type="nucleotide sequence ID" value="NC_016111.1"/>
</dbReference>
<dbReference type="GO" id="GO:0004497">
    <property type="term" value="F:monooxygenase activity"/>
    <property type="evidence" value="ECO:0007669"/>
    <property type="project" value="TreeGrafter"/>
</dbReference>
<dbReference type="InterPro" id="IPR036188">
    <property type="entry name" value="FAD/NAD-bd_sf"/>
</dbReference>
<dbReference type="SUPFAM" id="SSF51905">
    <property type="entry name" value="FAD/NAD(P)-binding domain"/>
    <property type="match status" value="1"/>
</dbReference>
<dbReference type="InterPro" id="IPR050982">
    <property type="entry name" value="Auxin_biosynth/cation_transpt"/>
</dbReference>
<protein>
    <submittedName>
        <fullName evidence="2">Oxidoreductase</fullName>
    </submittedName>
</protein>
<evidence type="ECO:0000256" key="1">
    <source>
        <dbReference type="ARBA" id="ARBA00023002"/>
    </source>
</evidence>
<keyword evidence="3" id="KW-1185">Reference proteome</keyword>
<dbReference type="KEGG" id="sct:SCAT_3498"/>
<gene>
    <name evidence="2" type="ordered locus">SCATT_34860</name>
</gene>
<dbReference type="PRINTS" id="PR00368">
    <property type="entry name" value="FADPNR"/>
</dbReference>
<accession>G8WUG8</accession>
<accession>F8JXH5</accession>
<dbReference type="AlphaFoldDB" id="F8JXH5"/>
<keyword evidence="1" id="KW-0560">Oxidoreductase</keyword>
<dbReference type="Gene3D" id="3.50.50.60">
    <property type="entry name" value="FAD/NAD(P)-binding domain"/>
    <property type="match status" value="1"/>
</dbReference>
<dbReference type="PANTHER" id="PTHR43539">
    <property type="entry name" value="FLAVIN-BINDING MONOOXYGENASE-LIKE PROTEIN (AFU_ORTHOLOGUE AFUA_4G09220)"/>
    <property type="match status" value="1"/>
</dbReference>
<dbReference type="eggNOG" id="COG2072">
    <property type="taxonomic scope" value="Bacteria"/>
</dbReference>
<organism evidence="2 3">
    <name type="scientific">Streptantibioticus cattleyicolor (strain ATCC 35852 / DSM 46488 / JCM 4925 / NBRC 14057 / NRRL 8057)</name>
    <name type="common">Streptomyces cattleya</name>
    <dbReference type="NCBI Taxonomy" id="1003195"/>
    <lineage>
        <taxon>Bacteria</taxon>
        <taxon>Bacillati</taxon>
        <taxon>Actinomycetota</taxon>
        <taxon>Actinomycetes</taxon>
        <taxon>Kitasatosporales</taxon>
        <taxon>Streptomycetaceae</taxon>
        <taxon>Streptantibioticus</taxon>
    </lineage>
</organism>
<evidence type="ECO:0000313" key="3">
    <source>
        <dbReference type="Proteomes" id="UP000007842"/>
    </source>
</evidence>
<name>F8JXH5_STREN</name>
<dbReference type="PANTHER" id="PTHR43539:SF91">
    <property type="entry name" value="FAD-DEPENDENT URATE HYDROXYLASE"/>
    <property type="match status" value="1"/>
</dbReference>
<dbReference type="EMBL" id="CP003219">
    <property type="protein sequence ID" value="AEW95857.1"/>
    <property type="molecule type" value="Genomic_DNA"/>
</dbReference>
<reference evidence="3" key="1">
    <citation type="submission" date="2011-12" db="EMBL/GenBank/DDBJ databases">
        <title>Complete genome sequence of Streptomyces cattleya strain DSM 46488.</title>
        <authorList>
            <person name="Ou H.-Y."/>
            <person name="Li P."/>
            <person name="Zhao C."/>
            <person name="O'Hagan D."/>
            <person name="Deng Z."/>
        </authorList>
    </citation>
    <scope>NUCLEOTIDE SEQUENCE [LARGE SCALE GENOMIC DNA]</scope>
    <source>
        <strain evidence="3">ATCC 35852 / DSM 46488 / JCM 4925 / NBRC 14057 / NRRL 8057</strain>
    </source>
</reference>
<dbReference type="HOGENOM" id="CLU_037308_0_0_11"/>
<dbReference type="STRING" id="1003195.SCATT_34860"/>
<evidence type="ECO:0000313" key="2">
    <source>
        <dbReference type="EMBL" id="AEW95857.1"/>
    </source>
</evidence>
<sequence>MNPVVVIGAGPYGLSAAAHLKGRRMPVRIFGTPLSRWCTAMPRGMTLASAPAASTISAPVWGHRLSDFLAASGEPPLDGPRDTVPLETYERYGRWFARRLVPEVERARVVAVDRRDGEFRLRLDTGEELTAPAVVVAAGLAGAAYVPGALRVLAAGGPSATAPVSHSSHHRDPAALAGREVAVVGAGQSALEYAVLLSEAGATVRLLPRRAARVRFEPPPDAAGVPGSPLGPAWSRYAVSRLPGPAGVRRLPERARLLLERTVPGPCGAWWLRDRFRGRVPVTEGRVTGAALDPGSGRVVLATVAPDGRPGRVAADHVIAATGYRIDVDAWSFLSPGLRAAIARTGGSPRLDAGFGSSVPGLFFTGPPAAATFGPLLRHLAGTGYASPRLAEAVVASRRPVHLTGEPGVTRATPGRHL</sequence>
<dbReference type="Pfam" id="PF13738">
    <property type="entry name" value="Pyr_redox_3"/>
    <property type="match status" value="1"/>
</dbReference>
<dbReference type="PRINTS" id="PR00411">
    <property type="entry name" value="PNDRDTASEI"/>
</dbReference>
<dbReference type="PATRIC" id="fig|1003195.11.peg.4963"/>
<dbReference type="GO" id="GO:0050660">
    <property type="term" value="F:flavin adenine dinucleotide binding"/>
    <property type="evidence" value="ECO:0007669"/>
    <property type="project" value="TreeGrafter"/>
</dbReference>
<proteinExistence type="predicted"/>
<dbReference type="KEGG" id="scy:SCATT_34860"/>
<dbReference type="OrthoDB" id="9778740at2"/>
<dbReference type="Proteomes" id="UP000007842">
    <property type="component" value="Chromosome"/>
</dbReference>